<evidence type="ECO:0000313" key="1">
    <source>
        <dbReference type="EMBL" id="SES36891.1"/>
    </source>
</evidence>
<sequence>MIVPDDGTRTTGLLRARLGMVLESVTEEWHWYQDQQNALVLFWLHFADAPVLELRGCGELLLVEESAPRSSYDMDEYGEGRVGPAQASGVLAGFVGARLRDAALIWGYSTTPLVGGVLLRFDIGDLAVSSSGDEWVVARGGLPPSAVPQHRVEATTITGTPLAASGPQR</sequence>
<evidence type="ECO:0000313" key="2">
    <source>
        <dbReference type="Proteomes" id="UP000199352"/>
    </source>
</evidence>
<organism evidence="1 2">
    <name type="scientific">Lentzea xinjiangensis</name>
    <dbReference type="NCBI Taxonomy" id="402600"/>
    <lineage>
        <taxon>Bacteria</taxon>
        <taxon>Bacillati</taxon>
        <taxon>Actinomycetota</taxon>
        <taxon>Actinomycetes</taxon>
        <taxon>Pseudonocardiales</taxon>
        <taxon>Pseudonocardiaceae</taxon>
        <taxon>Lentzea</taxon>
    </lineage>
</organism>
<protein>
    <submittedName>
        <fullName evidence="1">Uncharacterized protein</fullName>
    </submittedName>
</protein>
<accession>A0A1H9WSV8</accession>
<name>A0A1H9WSV8_9PSEU</name>
<dbReference type="Proteomes" id="UP000199352">
    <property type="component" value="Unassembled WGS sequence"/>
</dbReference>
<dbReference type="AlphaFoldDB" id="A0A1H9WSV8"/>
<gene>
    <name evidence="1" type="ORF">SAMN05216188_1424</name>
</gene>
<reference evidence="2" key="1">
    <citation type="submission" date="2016-10" db="EMBL/GenBank/DDBJ databases">
        <authorList>
            <person name="Varghese N."/>
            <person name="Submissions S."/>
        </authorList>
    </citation>
    <scope>NUCLEOTIDE SEQUENCE [LARGE SCALE GENOMIC DNA]</scope>
    <source>
        <strain evidence="2">CGMCC 4.3525</strain>
    </source>
</reference>
<proteinExistence type="predicted"/>
<dbReference type="STRING" id="402600.SAMN05216188_1424"/>
<keyword evidence="2" id="KW-1185">Reference proteome</keyword>
<dbReference type="EMBL" id="FOFR01000042">
    <property type="protein sequence ID" value="SES36891.1"/>
    <property type="molecule type" value="Genomic_DNA"/>
</dbReference>
<dbReference type="RefSeq" id="WP_177221676.1">
    <property type="nucleotide sequence ID" value="NZ_FOFR01000042.1"/>
</dbReference>